<dbReference type="RefSeq" id="WP_142661759.1">
    <property type="nucleotide sequence ID" value="NZ_FXTK01000002.1"/>
</dbReference>
<feature type="domain" description="Hedgehog/Intein (Hint)" evidence="1">
    <location>
        <begin position="159"/>
        <end position="305"/>
    </location>
</feature>
<evidence type="ECO:0000313" key="3">
    <source>
        <dbReference type="Proteomes" id="UP000319014"/>
    </source>
</evidence>
<name>A0A521BCH4_9RHOB</name>
<sequence>MSNYSLFVLPPEAFTTSDGGYQPIRDPNTADDGSGWKDAYGTFTYTRQSAVEISVHDTDQNNQSLDDNAPGESTQFLIEPIERFSAGSALENEFEITLNATVDGVLKEYRLVAISSQGQIVGYTFKGEWPPEHTHLSAVWKGTEDSDNNSLSVNQMQAPCFTRGTMIATPNGEIAIENLHEGDLVLTRDHGAQPIGWIGSAYLDARTLAANKNMQPIRIRAGALGMGLPKQDLLVSPQHRVLLRSRIAMKMFGAAEVLVAAKQLLQIDGIDIAAECTEIEYFHMLFDQHEIVISNGAETESLYPGPEALKSVGAAALDEIFAIFPELRSLQAAPDGARLLLSGRQSRKLVVRHVQHTRALVVPTV</sequence>
<organism evidence="2 3">
    <name type="scientific">Paracoccus laeviglucosivorans</name>
    <dbReference type="NCBI Taxonomy" id="1197861"/>
    <lineage>
        <taxon>Bacteria</taxon>
        <taxon>Pseudomonadati</taxon>
        <taxon>Pseudomonadota</taxon>
        <taxon>Alphaproteobacteria</taxon>
        <taxon>Rhodobacterales</taxon>
        <taxon>Paracoccaceae</taxon>
        <taxon>Paracoccus</taxon>
    </lineage>
</organism>
<dbReference type="Gene3D" id="2.170.16.10">
    <property type="entry name" value="Hedgehog/Intein (Hint) domain"/>
    <property type="match status" value="1"/>
</dbReference>
<dbReference type="Pfam" id="PF13403">
    <property type="entry name" value="Hint_2"/>
    <property type="match status" value="1"/>
</dbReference>
<proteinExistence type="predicted"/>
<gene>
    <name evidence="2" type="ORF">SAMN06265221_102222</name>
</gene>
<reference evidence="2 3" key="1">
    <citation type="submission" date="2017-05" db="EMBL/GenBank/DDBJ databases">
        <authorList>
            <person name="Varghese N."/>
            <person name="Submissions S."/>
        </authorList>
    </citation>
    <scope>NUCLEOTIDE SEQUENCE [LARGE SCALE GENOMIC DNA]</scope>
    <source>
        <strain evidence="2 3">DSM 100094</strain>
    </source>
</reference>
<dbReference type="Proteomes" id="UP000319014">
    <property type="component" value="Unassembled WGS sequence"/>
</dbReference>
<dbReference type="OrthoDB" id="7818989at2"/>
<dbReference type="SUPFAM" id="SSF51294">
    <property type="entry name" value="Hedgehog/intein (Hint) domain"/>
    <property type="match status" value="1"/>
</dbReference>
<accession>A0A521BCH4</accession>
<evidence type="ECO:0000259" key="1">
    <source>
        <dbReference type="Pfam" id="PF13403"/>
    </source>
</evidence>
<dbReference type="EMBL" id="FXTK01000002">
    <property type="protein sequence ID" value="SMO44739.1"/>
    <property type="molecule type" value="Genomic_DNA"/>
</dbReference>
<evidence type="ECO:0000313" key="2">
    <source>
        <dbReference type="EMBL" id="SMO44739.1"/>
    </source>
</evidence>
<keyword evidence="3" id="KW-1185">Reference proteome</keyword>
<dbReference type="InterPro" id="IPR036844">
    <property type="entry name" value="Hint_dom_sf"/>
</dbReference>
<protein>
    <submittedName>
        <fullName evidence="2">Hint domain-containing protein</fullName>
    </submittedName>
</protein>
<dbReference type="AlphaFoldDB" id="A0A521BCH4"/>
<dbReference type="InterPro" id="IPR028992">
    <property type="entry name" value="Hedgehog/Intein_dom"/>
</dbReference>